<organism evidence="3 4">
    <name type="scientific">Candidatus Nitronereus thalassa</name>
    <dbReference type="NCBI Taxonomy" id="3020898"/>
    <lineage>
        <taxon>Bacteria</taxon>
        <taxon>Pseudomonadati</taxon>
        <taxon>Nitrospirota</taxon>
        <taxon>Nitrospiria</taxon>
        <taxon>Nitrospirales</taxon>
        <taxon>Nitrospiraceae</taxon>
        <taxon>Candidatus Nitronereus</taxon>
    </lineage>
</organism>
<dbReference type="SUPFAM" id="SSF88723">
    <property type="entry name" value="PIN domain-like"/>
    <property type="match status" value="1"/>
</dbReference>
<accession>A0ABU3K517</accession>
<name>A0ABU3K517_9BACT</name>
<dbReference type="Pfam" id="PF01850">
    <property type="entry name" value="PIN"/>
    <property type="match status" value="1"/>
</dbReference>
<dbReference type="InterPro" id="IPR002716">
    <property type="entry name" value="PIN_dom"/>
</dbReference>
<feature type="region of interest" description="Disordered" evidence="1">
    <location>
        <begin position="198"/>
        <end position="217"/>
    </location>
</feature>
<evidence type="ECO:0000256" key="1">
    <source>
        <dbReference type="SAM" id="MobiDB-lite"/>
    </source>
</evidence>
<dbReference type="Proteomes" id="UP001250932">
    <property type="component" value="Unassembled WGS sequence"/>
</dbReference>
<feature type="compositionally biased region" description="Basic and acidic residues" evidence="1">
    <location>
        <begin position="167"/>
        <end position="176"/>
    </location>
</feature>
<protein>
    <submittedName>
        <fullName evidence="3">PIN domain-containing protein</fullName>
    </submittedName>
</protein>
<evidence type="ECO:0000259" key="2">
    <source>
        <dbReference type="Pfam" id="PF01850"/>
    </source>
</evidence>
<proteinExistence type="predicted"/>
<keyword evidence="4" id="KW-1185">Reference proteome</keyword>
<evidence type="ECO:0000313" key="3">
    <source>
        <dbReference type="EMBL" id="MDT7041505.1"/>
    </source>
</evidence>
<feature type="region of interest" description="Disordered" evidence="1">
    <location>
        <begin position="167"/>
        <end position="189"/>
    </location>
</feature>
<dbReference type="Gene3D" id="3.40.50.1010">
    <property type="entry name" value="5'-nuclease"/>
    <property type="match status" value="1"/>
</dbReference>
<feature type="compositionally biased region" description="Acidic residues" evidence="1">
    <location>
        <begin position="177"/>
        <end position="189"/>
    </location>
</feature>
<feature type="domain" description="PIN" evidence="2">
    <location>
        <begin position="31"/>
        <end position="148"/>
    </location>
</feature>
<sequence length="217" mass="23785">MVVFDTAILLLLFSPDTSAPIDPATKNPIEDAKERVDYLVEKLEKQKTKIIVPTPVLSELLVHSDKAGPGYLSKLNSSAAFRIIPFDIKAAIEVAAMTKAALNSGDKKDGGAGTWAKIKYDRQIVAIAKVEGATTIYSDDENIDKFAKKKGINVIGLSALPLRPEEAQTDLFKDAQSEESSEEDTEEEIDEEILEEIIESVVKDQPPTEENKLDKPT</sequence>
<gene>
    <name evidence="3" type="ORF">PPG34_04035</name>
</gene>
<dbReference type="RefSeq" id="WP_313831857.1">
    <property type="nucleotide sequence ID" value="NZ_JAQOUE010000001.1"/>
</dbReference>
<dbReference type="InterPro" id="IPR029060">
    <property type="entry name" value="PIN-like_dom_sf"/>
</dbReference>
<reference evidence="3 4" key="1">
    <citation type="journal article" date="2023" name="ISME J.">
        <title>Cultivation and genomic characterization of novel and ubiquitous marine nitrite-oxidizing bacteria from the Nitrospirales.</title>
        <authorList>
            <person name="Mueller A.J."/>
            <person name="Daebeler A."/>
            <person name="Herbold C.W."/>
            <person name="Kirkegaard R.H."/>
            <person name="Daims H."/>
        </authorList>
    </citation>
    <scope>NUCLEOTIDE SEQUENCE [LARGE SCALE GENOMIC DNA]</scope>
    <source>
        <strain evidence="3 4">EB</strain>
    </source>
</reference>
<dbReference type="CDD" id="cd09854">
    <property type="entry name" value="PIN_VapC-like"/>
    <property type="match status" value="1"/>
</dbReference>
<dbReference type="EMBL" id="JAQOUE010000001">
    <property type="protein sequence ID" value="MDT7041505.1"/>
    <property type="molecule type" value="Genomic_DNA"/>
</dbReference>
<comment type="caution">
    <text evidence="3">The sequence shown here is derived from an EMBL/GenBank/DDBJ whole genome shotgun (WGS) entry which is preliminary data.</text>
</comment>
<evidence type="ECO:0000313" key="4">
    <source>
        <dbReference type="Proteomes" id="UP001250932"/>
    </source>
</evidence>